<feature type="transmembrane region" description="Helical" evidence="20">
    <location>
        <begin position="853"/>
        <end position="878"/>
    </location>
</feature>
<feature type="chain" id="PRO_5045318530" description="Calsyntenin-3" evidence="21">
    <location>
        <begin position="28"/>
        <end position="946"/>
    </location>
</feature>
<keyword evidence="7" id="KW-0256">Endoplasmic reticulum</keyword>
<dbReference type="Gene3D" id="2.60.40.60">
    <property type="entry name" value="Cadherins"/>
    <property type="match status" value="2"/>
</dbReference>
<evidence type="ECO:0000256" key="5">
    <source>
        <dbReference type="ARBA" id="ARBA00022729"/>
    </source>
</evidence>
<dbReference type="Pfam" id="PF19699">
    <property type="entry name" value="CLSTN_C"/>
    <property type="match status" value="1"/>
</dbReference>
<dbReference type="InterPro" id="IPR045588">
    <property type="entry name" value="CLSTN_C"/>
</dbReference>
<dbReference type="SMART" id="SM00112">
    <property type="entry name" value="CA"/>
    <property type="match status" value="2"/>
</dbReference>
<dbReference type="InterPro" id="IPR013320">
    <property type="entry name" value="ConA-like_dom_sf"/>
</dbReference>
<evidence type="ECO:0000256" key="2">
    <source>
        <dbReference type="ARBA" id="ARBA00004614"/>
    </source>
</evidence>
<evidence type="ECO:0000256" key="10">
    <source>
        <dbReference type="ARBA" id="ARBA00022989"/>
    </source>
</evidence>
<evidence type="ECO:0000256" key="11">
    <source>
        <dbReference type="ARBA" id="ARBA00023018"/>
    </source>
</evidence>
<comment type="caution">
    <text evidence="23">The sequence shown here is derived from an EMBL/GenBank/DDBJ whole genome shotgun (WGS) entry which is preliminary data.</text>
</comment>
<keyword evidence="3" id="KW-1003">Cell membrane</keyword>
<evidence type="ECO:0000256" key="4">
    <source>
        <dbReference type="ARBA" id="ARBA00022692"/>
    </source>
</evidence>
<evidence type="ECO:0000256" key="18">
    <source>
        <dbReference type="ARBA" id="ARBA00040470"/>
    </source>
</evidence>
<gene>
    <name evidence="23" type="ORF">HHUSO_G22320</name>
</gene>
<evidence type="ECO:0000313" key="23">
    <source>
        <dbReference type="EMBL" id="KAK6477387.1"/>
    </source>
</evidence>
<dbReference type="InterPro" id="IPR002126">
    <property type="entry name" value="Cadherin-like_dom"/>
</dbReference>
<evidence type="ECO:0000313" key="24">
    <source>
        <dbReference type="Proteomes" id="UP001369086"/>
    </source>
</evidence>
<evidence type="ECO:0000256" key="1">
    <source>
        <dbReference type="ARBA" id="ARBA00004115"/>
    </source>
</evidence>
<dbReference type="PRINTS" id="PR00205">
    <property type="entry name" value="CADHERIN"/>
</dbReference>
<feature type="signal peptide" evidence="21">
    <location>
        <begin position="1"/>
        <end position="27"/>
    </location>
</feature>
<keyword evidence="15" id="KW-0628">Postsynaptic cell membrane</keyword>
<evidence type="ECO:0000256" key="13">
    <source>
        <dbReference type="ARBA" id="ARBA00023136"/>
    </source>
</evidence>
<keyword evidence="8 19" id="KW-0106">Calcium</keyword>
<dbReference type="EMBL" id="JAHFZB010000021">
    <property type="protein sequence ID" value="KAK6477387.1"/>
    <property type="molecule type" value="Genomic_DNA"/>
</dbReference>
<keyword evidence="10 20" id="KW-1133">Transmembrane helix</keyword>
<dbReference type="Gene3D" id="2.60.120.200">
    <property type="match status" value="1"/>
</dbReference>
<comment type="subcellular location">
    <subcellularLocation>
        <location evidence="1">Endoplasmic reticulum membrane</location>
        <topology evidence="1">Single-pass type I membrane protein</topology>
    </subcellularLocation>
    <subcellularLocation>
        <location evidence="2">Golgi apparatus membrane</location>
        <topology evidence="2">Single-pass type I membrane protein</topology>
    </subcellularLocation>
    <subcellularLocation>
        <location evidence="16">Postsynaptic cell membrane</location>
        <topology evidence="16">Single-pass type I membrane protein</topology>
    </subcellularLocation>
</comment>
<evidence type="ECO:0000256" key="17">
    <source>
        <dbReference type="ARBA" id="ARBA00035015"/>
    </source>
</evidence>
<keyword evidence="12" id="KW-0333">Golgi apparatus</keyword>
<evidence type="ECO:0000259" key="22">
    <source>
        <dbReference type="PROSITE" id="PS50268"/>
    </source>
</evidence>
<evidence type="ECO:0000256" key="21">
    <source>
        <dbReference type="SAM" id="SignalP"/>
    </source>
</evidence>
<evidence type="ECO:0000256" key="15">
    <source>
        <dbReference type="ARBA" id="ARBA00023257"/>
    </source>
</evidence>
<sequence length="946" mass="105185">MEAVEVCSMKRLTAVLLLPLLISSALANKANKHKPWIETEYQGIVMENDNTVLLNPPLFALDKDAPLHYAGEVCGFRVHGGGGSVPFEAVVLDKSTGEGLIRAKEPLDCEAQREHSFTIQAYDCGEGPDGTNSKKSHKATVHVRVNDVNEFAPVFVERLYQVSVSEGRLYDRILRVEAIDADCSPQFSQICFYEILTPNMPFTIDNDGNIKNSEVLDFRRQRLYRFSVTAYDCGKKRAAQDSEVQIEVKPTCKPAWTGWSKRIEYTPGSGSVSLFPSMHLETCEEPVWNIQATIELQTNHIGKGCDRDSYSDRSVRRLCGAVRGEVDLLPPPSFSTNWTAGLTTVPSPDSSLVFVFNGSMRQVCEVPQSALRELGVSAGDHFTLQLWMKHASSTQPAQQQHGRARREEESIICNTVRNDDSFSHYSLSVHGCRLSLLYWPLTNARPVKFLWKLEQVCDDDWHHYAVNLEFPTVTLYVDGVTYDPALIHDNGPLRPPAPHPRLVIGASWTEEAEKGSTNSSESEQDPAPPRFHSHFRGLLAGFTVRPGRVEPHNVIECLYACREGLDFGDLESLGSGMKVHVNPTQSMLILEGDDIENFNRAIQQVTYRNSLRFATPGVRPLRISTSLRCFSEEGCVSIRDVEGYLVVLQPDAPQIFLSGTAHFARPASEFETPQGVPLFSELRITCSLSHSINTASQGMEGGALMSDAVAHTLDGCEVSPVGEELDLQREELILDPESVREKGLELINNTAYIAISGAESISVYEDLLRSLRYRISVGAALYERKFRLSCTEMNGRYASNEFSVEVNFLHSVDAGQSHPNHLLSSQQFMPPSRHNLPPELAGHNLANAQRNSVVPGAATVIIVVCVGFLALMVVLGIFRIRSIHRRETKEGSSGEKELEIDKVIGIHHHIPTQWKSELCFVFVCQHNIVNNKTNENLTVKGCTVFL</sequence>
<keyword evidence="9" id="KW-0130">Cell adhesion</keyword>
<dbReference type="SUPFAM" id="SSF49899">
    <property type="entry name" value="Concanavalin A-like lectins/glucanases"/>
    <property type="match status" value="1"/>
</dbReference>
<protein>
    <recommendedName>
        <fullName evidence="18">Calsyntenin-3</fullName>
    </recommendedName>
</protein>
<evidence type="ECO:0000256" key="16">
    <source>
        <dbReference type="ARBA" id="ARBA00035006"/>
    </source>
</evidence>
<dbReference type="CDD" id="cd11304">
    <property type="entry name" value="Cadherin_repeat"/>
    <property type="match status" value="2"/>
</dbReference>
<keyword evidence="13 20" id="KW-0472">Membrane</keyword>
<dbReference type="SUPFAM" id="SSF49313">
    <property type="entry name" value="Cadherin-like"/>
    <property type="match status" value="2"/>
</dbReference>
<evidence type="ECO:0000256" key="9">
    <source>
        <dbReference type="ARBA" id="ARBA00022889"/>
    </source>
</evidence>
<evidence type="ECO:0000256" key="20">
    <source>
        <dbReference type="SAM" id="Phobius"/>
    </source>
</evidence>
<evidence type="ECO:0000256" key="6">
    <source>
        <dbReference type="ARBA" id="ARBA00022737"/>
    </source>
</evidence>
<keyword evidence="14" id="KW-0325">Glycoprotein</keyword>
<evidence type="ECO:0000256" key="14">
    <source>
        <dbReference type="ARBA" id="ARBA00023180"/>
    </source>
</evidence>
<dbReference type="Pfam" id="PF00028">
    <property type="entry name" value="Cadherin"/>
    <property type="match status" value="1"/>
</dbReference>
<reference evidence="23 24" key="1">
    <citation type="submission" date="2021-05" db="EMBL/GenBank/DDBJ databases">
        <authorList>
            <person name="Zahm M."/>
            <person name="Klopp C."/>
            <person name="Cabau C."/>
            <person name="Kuhl H."/>
            <person name="Suciu R."/>
            <person name="Ciorpac M."/>
            <person name="Holostenco D."/>
            <person name="Gessner J."/>
            <person name="Wuertz S."/>
            <person name="Hohne C."/>
            <person name="Stock M."/>
            <person name="Gislard M."/>
            <person name="Lluch J."/>
            <person name="Milhes M."/>
            <person name="Lampietro C."/>
            <person name="Lopez Roques C."/>
            <person name="Donnadieu C."/>
            <person name="Du K."/>
            <person name="Schartl M."/>
            <person name="Guiguen Y."/>
        </authorList>
    </citation>
    <scope>NUCLEOTIDE SEQUENCE [LARGE SCALE GENOMIC DNA]</scope>
    <source>
        <strain evidence="23">Hh-F2</strain>
        <tissue evidence="23">Blood</tissue>
    </source>
</reference>
<dbReference type="PANTHER" id="PTHR14139">
    <property type="entry name" value="CALSYNTENIN"/>
    <property type="match status" value="1"/>
</dbReference>
<feature type="domain" description="Cadherin" evidence="22">
    <location>
        <begin position="156"/>
        <end position="256"/>
    </location>
</feature>
<dbReference type="PANTHER" id="PTHR14139:SF5">
    <property type="entry name" value="CALSYNTENIN-3"/>
    <property type="match status" value="1"/>
</dbReference>
<proteinExistence type="inferred from homology"/>
<dbReference type="Proteomes" id="UP001369086">
    <property type="component" value="Unassembled WGS sequence"/>
</dbReference>
<evidence type="ECO:0000256" key="8">
    <source>
        <dbReference type="ARBA" id="ARBA00022837"/>
    </source>
</evidence>
<evidence type="ECO:0000256" key="7">
    <source>
        <dbReference type="ARBA" id="ARBA00022824"/>
    </source>
</evidence>
<comment type="similarity">
    <text evidence="17">Belongs to the calsyntenin family.</text>
</comment>
<evidence type="ECO:0000256" key="19">
    <source>
        <dbReference type="PROSITE-ProRule" id="PRU00043"/>
    </source>
</evidence>
<dbReference type="InterPro" id="IPR015919">
    <property type="entry name" value="Cadherin-like_sf"/>
</dbReference>
<evidence type="ECO:0000256" key="3">
    <source>
        <dbReference type="ARBA" id="ARBA00022475"/>
    </source>
</evidence>
<organism evidence="23 24">
    <name type="scientific">Huso huso</name>
    <name type="common">Beluga</name>
    <name type="synonym">Acipenser huso</name>
    <dbReference type="NCBI Taxonomy" id="61971"/>
    <lineage>
        <taxon>Eukaryota</taxon>
        <taxon>Metazoa</taxon>
        <taxon>Chordata</taxon>
        <taxon>Craniata</taxon>
        <taxon>Vertebrata</taxon>
        <taxon>Euteleostomi</taxon>
        <taxon>Actinopterygii</taxon>
        <taxon>Chondrostei</taxon>
        <taxon>Acipenseriformes</taxon>
        <taxon>Acipenseridae</taxon>
        <taxon>Huso</taxon>
    </lineage>
</organism>
<keyword evidence="24" id="KW-1185">Reference proteome</keyword>
<keyword evidence="5 21" id="KW-0732">Signal</keyword>
<feature type="domain" description="Cadherin" evidence="22">
    <location>
        <begin position="37"/>
        <end position="155"/>
    </location>
</feature>
<keyword evidence="11" id="KW-0770">Synapse</keyword>
<dbReference type="PROSITE" id="PS50268">
    <property type="entry name" value="CADHERIN_2"/>
    <property type="match status" value="2"/>
</dbReference>
<accession>A0ABR0YXT3</accession>
<keyword evidence="4 20" id="KW-0812">Transmembrane</keyword>
<keyword evidence="6" id="KW-0677">Repeat</keyword>
<name>A0ABR0YXT3_HUSHU</name>
<evidence type="ECO:0000256" key="12">
    <source>
        <dbReference type="ARBA" id="ARBA00023034"/>
    </source>
</evidence>